<dbReference type="PANTHER" id="PTHR40446">
    <property type="entry name" value="N-ACETYLGLUCOSAMINE-1-PHOSPHODIESTER ALPHA-N-ACETYLGLUCOSAMINIDASE"/>
    <property type="match status" value="1"/>
</dbReference>
<name>A0ABW0QX35_9BACL</name>
<feature type="domain" description="Phosphodiester glycosidase" evidence="1">
    <location>
        <begin position="267"/>
        <end position="437"/>
    </location>
</feature>
<dbReference type="Proteomes" id="UP001596108">
    <property type="component" value="Unassembled WGS sequence"/>
</dbReference>
<dbReference type="EMBL" id="JBHSNC010000010">
    <property type="protein sequence ID" value="MFC5528592.1"/>
    <property type="molecule type" value="Genomic_DNA"/>
</dbReference>
<comment type="caution">
    <text evidence="2">The sequence shown here is derived from an EMBL/GenBank/DDBJ whole genome shotgun (WGS) entry which is preliminary data.</text>
</comment>
<dbReference type="RefSeq" id="WP_378110436.1">
    <property type="nucleotide sequence ID" value="NZ_JBHSNC010000010.1"/>
</dbReference>
<protein>
    <submittedName>
        <fullName evidence="2">Phosphodiester glycosidase family protein</fullName>
    </submittedName>
</protein>
<keyword evidence="3" id="KW-1185">Reference proteome</keyword>
<evidence type="ECO:0000313" key="3">
    <source>
        <dbReference type="Proteomes" id="UP001596108"/>
    </source>
</evidence>
<dbReference type="PANTHER" id="PTHR40446:SF2">
    <property type="entry name" value="N-ACETYLGLUCOSAMINE-1-PHOSPHODIESTER ALPHA-N-ACETYLGLUCOSAMINIDASE"/>
    <property type="match status" value="1"/>
</dbReference>
<keyword evidence="2" id="KW-0378">Hydrolase</keyword>
<keyword evidence="2" id="KW-0326">Glycosidase</keyword>
<gene>
    <name evidence="2" type="ORF">ACFPQ4_03875</name>
</gene>
<proteinExistence type="predicted"/>
<dbReference type="Pfam" id="PF09992">
    <property type="entry name" value="NAGPA"/>
    <property type="match status" value="1"/>
</dbReference>
<sequence>MGKPGPSELPASTETAPVSPFACQTGVIRVPLNKRTDLAALLHSPADSVYASSNTKIAKVTINGLIVPQAKGAITITAKGWTQNKDGAWNAYTCVANIEIEDALPVSLASAPKSELRKVKVGATTFSVQTVTLPKGMPVDIGLASNAVGNIEELRSLAIRRKADYAVNGTFFEAYDKAGDPQEPLGNLIADGEAVHMGSYGTTIGFTADGRAKMDTLRLKVQGGGNGSYNYPNNWYATFVNRTPNPEGNSSILFTPARGAKIGFAYGTAIVVQGGVVKRIAQDENVAIPRDGFVIVLNGAEKRSLGSKFEVGKRIHYRLKYTDINGNEIDWGDVVTAVGAGPRVLKDGKAYNDAVREGFKQEKILSTPAARSGIGIRKDGSVVIVTVNKATIKDLGEILRSLGAVQGMNLDGGASSGLFATGRMLTTPGRLISNSLLFGVQLRT</sequence>
<reference evidence="3" key="1">
    <citation type="journal article" date="2019" name="Int. J. Syst. Evol. Microbiol.">
        <title>The Global Catalogue of Microorganisms (GCM) 10K type strain sequencing project: providing services to taxonomists for standard genome sequencing and annotation.</title>
        <authorList>
            <consortium name="The Broad Institute Genomics Platform"/>
            <consortium name="The Broad Institute Genome Sequencing Center for Infectious Disease"/>
            <person name="Wu L."/>
            <person name="Ma J."/>
        </authorList>
    </citation>
    <scope>NUCLEOTIDE SEQUENCE [LARGE SCALE GENOMIC DNA]</scope>
    <source>
        <strain evidence="3">CGMCC 1.18578</strain>
    </source>
</reference>
<dbReference type="GO" id="GO:0016798">
    <property type="term" value="F:hydrolase activity, acting on glycosyl bonds"/>
    <property type="evidence" value="ECO:0007669"/>
    <property type="project" value="UniProtKB-KW"/>
</dbReference>
<dbReference type="InterPro" id="IPR008964">
    <property type="entry name" value="Invasin/intimin_cell_adhesion"/>
</dbReference>
<evidence type="ECO:0000259" key="1">
    <source>
        <dbReference type="Pfam" id="PF09992"/>
    </source>
</evidence>
<evidence type="ECO:0000313" key="2">
    <source>
        <dbReference type="EMBL" id="MFC5528592.1"/>
    </source>
</evidence>
<dbReference type="Gene3D" id="2.60.40.1080">
    <property type="match status" value="1"/>
</dbReference>
<dbReference type="InterPro" id="IPR018711">
    <property type="entry name" value="NAGPA"/>
</dbReference>
<organism evidence="2 3">
    <name type="scientific">Cohnella yongneupensis</name>
    <dbReference type="NCBI Taxonomy" id="425006"/>
    <lineage>
        <taxon>Bacteria</taxon>
        <taxon>Bacillati</taxon>
        <taxon>Bacillota</taxon>
        <taxon>Bacilli</taxon>
        <taxon>Bacillales</taxon>
        <taxon>Paenibacillaceae</taxon>
        <taxon>Cohnella</taxon>
    </lineage>
</organism>
<accession>A0ABW0QX35</accession>
<dbReference type="SUPFAM" id="SSF49373">
    <property type="entry name" value="Invasin/intimin cell-adhesion fragments"/>
    <property type="match status" value="1"/>
</dbReference>